<dbReference type="OrthoDB" id="10451515at2759"/>
<proteinExistence type="predicted"/>
<dbReference type="AlphaFoldDB" id="A0A074ZUL6"/>
<feature type="non-terminal residue" evidence="1">
    <location>
        <position position="279"/>
    </location>
</feature>
<sequence>MPFESIDLTSAESCAQKVARDVDHSQMHKPIIRHPALMVLFCVLCGSASLSVLTLDVLIITRYEKDEGYAGLGCFAGLLGLILTLVTCLFLCYQSNLIAIVTLVLDIVAFCANISCATLTVLSLRGYTRLGVSPTLLQTLCQFQLTYNTMQFQAIDLASIESRRKENEHHHSDHNNTHKPIVRQPGLMILFCVLCGCAALSTLTLDILILTRFKGQSLHSGIGIWTGLLGLLVIAVTCLFLRLQTNLMAIVTLVLDTLSFCVNLSFSVHITLSLHDPTR</sequence>
<dbReference type="KEGG" id="ovi:T265_13049"/>
<dbReference type="Proteomes" id="UP000054324">
    <property type="component" value="Unassembled WGS sequence"/>
</dbReference>
<protein>
    <submittedName>
        <fullName evidence="1">Uncharacterized protein</fullName>
    </submittedName>
</protein>
<organism evidence="1 2">
    <name type="scientific">Opisthorchis viverrini</name>
    <name type="common">Southeast Asian liver fluke</name>
    <dbReference type="NCBI Taxonomy" id="6198"/>
    <lineage>
        <taxon>Eukaryota</taxon>
        <taxon>Metazoa</taxon>
        <taxon>Spiralia</taxon>
        <taxon>Lophotrochozoa</taxon>
        <taxon>Platyhelminthes</taxon>
        <taxon>Trematoda</taxon>
        <taxon>Digenea</taxon>
        <taxon>Opisthorchiida</taxon>
        <taxon>Opisthorchiata</taxon>
        <taxon>Opisthorchiidae</taxon>
        <taxon>Opisthorchis</taxon>
    </lineage>
</organism>
<evidence type="ECO:0000313" key="2">
    <source>
        <dbReference type="Proteomes" id="UP000054324"/>
    </source>
</evidence>
<accession>A0A074ZUL6</accession>
<dbReference type="EMBL" id="KL596650">
    <property type="protein sequence ID" value="KER31143.1"/>
    <property type="molecule type" value="Genomic_DNA"/>
</dbReference>
<reference evidence="1 2" key="1">
    <citation type="submission" date="2013-11" db="EMBL/GenBank/DDBJ databases">
        <title>Opisthorchis viverrini - life in the bile duct.</title>
        <authorList>
            <person name="Young N.D."/>
            <person name="Nagarajan N."/>
            <person name="Lin S.J."/>
            <person name="Korhonen P.K."/>
            <person name="Jex A.R."/>
            <person name="Hall R.S."/>
            <person name="Safavi-Hemami H."/>
            <person name="Kaewkong W."/>
            <person name="Bertrand D."/>
            <person name="Gao S."/>
            <person name="Seet Q."/>
            <person name="Wongkham S."/>
            <person name="Teh B.T."/>
            <person name="Wongkham C."/>
            <person name="Intapan P.M."/>
            <person name="Maleewong W."/>
            <person name="Yang X."/>
            <person name="Hu M."/>
            <person name="Wang Z."/>
            <person name="Hofmann A."/>
            <person name="Sternberg P.W."/>
            <person name="Tan P."/>
            <person name="Wang J."/>
            <person name="Gasser R.B."/>
        </authorList>
    </citation>
    <scope>NUCLEOTIDE SEQUENCE [LARGE SCALE GENOMIC DNA]</scope>
</reference>
<gene>
    <name evidence="1" type="ORF">T265_13049</name>
</gene>
<dbReference type="RefSeq" id="XP_009165157.1">
    <property type="nucleotide sequence ID" value="XM_009166893.1"/>
</dbReference>
<keyword evidence="2" id="KW-1185">Reference proteome</keyword>
<dbReference type="CTD" id="20327217"/>
<evidence type="ECO:0000313" key="1">
    <source>
        <dbReference type="EMBL" id="KER31143.1"/>
    </source>
</evidence>
<name>A0A074ZUL6_OPIVI</name>
<dbReference type="GeneID" id="20327217"/>